<keyword evidence="14" id="KW-0464">Manganese</keyword>
<keyword evidence="8 15" id="KW-0812">Transmembrane</keyword>
<dbReference type="Pfam" id="PF01762">
    <property type="entry name" value="Galactosyl_T"/>
    <property type="match status" value="1"/>
</dbReference>
<comment type="pathway">
    <text evidence="4">Glycan metabolism; heparan sulfate biosynthesis.</text>
</comment>
<evidence type="ECO:0000256" key="11">
    <source>
        <dbReference type="ARBA" id="ARBA00023034"/>
    </source>
</evidence>
<dbReference type="KEGG" id="pxu:106117241"/>
<comment type="similarity">
    <text evidence="5 15">Belongs to the glycosyltransferase 31 family.</text>
</comment>
<keyword evidence="13" id="KW-0325">Glycoprotein</keyword>
<keyword evidence="12 15" id="KW-0472">Membrane</keyword>
<evidence type="ECO:0000256" key="15">
    <source>
        <dbReference type="RuleBase" id="RU363063"/>
    </source>
</evidence>
<evidence type="ECO:0000256" key="3">
    <source>
        <dbReference type="ARBA" id="ARBA00004840"/>
    </source>
</evidence>
<dbReference type="GO" id="GO:0006493">
    <property type="term" value="P:protein O-linked glycosylation"/>
    <property type="evidence" value="ECO:0007669"/>
    <property type="project" value="TreeGrafter"/>
</dbReference>
<dbReference type="GeneID" id="106117241"/>
<evidence type="ECO:0000256" key="14">
    <source>
        <dbReference type="ARBA" id="ARBA00023211"/>
    </source>
</evidence>
<keyword evidence="6 15" id="KW-0328">Glycosyltransferase</keyword>
<dbReference type="GO" id="GO:0000139">
    <property type="term" value="C:Golgi membrane"/>
    <property type="evidence" value="ECO:0007669"/>
    <property type="project" value="UniProtKB-SubCell"/>
</dbReference>
<comment type="subcellular location">
    <subcellularLocation>
        <location evidence="2 15">Golgi apparatus membrane</location>
        <topology evidence="2 15">Single-pass type II membrane protein</topology>
    </subcellularLocation>
</comment>
<comment type="pathway">
    <text evidence="3">Glycan metabolism; chondroitin sulfate biosynthesis.</text>
</comment>
<reference evidence="16" key="1">
    <citation type="submission" date="2025-08" db="UniProtKB">
        <authorList>
            <consortium name="RefSeq"/>
        </authorList>
    </citation>
    <scope>IDENTIFICATION</scope>
</reference>
<dbReference type="FunFam" id="3.90.550.50:FF:000018">
    <property type="entry name" value="Hexosyltransferase"/>
    <property type="match status" value="1"/>
</dbReference>
<evidence type="ECO:0000256" key="13">
    <source>
        <dbReference type="ARBA" id="ARBA00023180"/>
    </source>
</evidence>
<evidence type="ECO:0000256" key="10">
    <source>
        <dbReference type="ARBA" id="ARBA00022989"/>
    </source>
</evidence>
<keyword evidence="10 15" id="KW-1133">Transmembrane helix</keyword>
<name>A0AAJ7E8B8_PAPXU</name>
<evidence type="ECO:0000256" key="9">
    <source>
        <dbReference type="ARBA" id="ARBA00022968"/>
    </source>
</evidence>
<comment type="cofactor">
    <cofactor evidence="1">
        <name>Mn(2+)</name>
        <dbReference type="ChEBI" id="CHEBI:29035"/>
    </cofactor>
</comment>
<evidence type="ECO:0000256" key="8">
    <source>
        <dbReference type="ARBA" id="ARBA00022692"/>
    </source>
</evidence>
<evidence type="ECO:0000256" key="1">
    <source>
        <dbReference type="ARBA" id="ARBA00001936"/>
    </source>
</evidence>
<feature type="transmembrane region" description="Helical" evidence="15">
    <location>
        <begin position="12"/>
        <end position="31"/>
    </location>
</feature>
<accession>A0AAJ7E8B8</accession>
<keyword evidence="7" id="KW-0808">Transferase</keyword>
<evidence type="ECO:0000313" key="16">
    <source>
        <dbReference type="RefSeq" id="XP_013166890.1"/>
    </source>
</evidence>
<evidence type="ECO:0000256" key="7">
    <source>
        <dbReference type="ARBA" id="ARBA00022679"/>
    </source>
</evidence>
<dbReference type="PANTHER" id="PTHR11214:SF3">
    <property type="entry name" value="BETA-1,3-GALACTOSYLTRANSFERASE 6"/>
    <property type="match status" value="1"/>
</dbReference>
<sequence>MLRLFLRKYRTMILASVFFFYLGCCLTINFTRIECAFKTSSKNELETRVQSLSKAQYVVIILSSPNNEPKRDAIRATWGNFVNNIFVENGEIINKWNHTRISKQSQQNVVKLLFVVGTLGLSGTKADKLGNEQKRYKDFLILENVEDSYKNLSLKLLNALSWISENLKDMKYVIKCDDDSFVRIDLIVKDLDAFAPSMNAPKLNKFVTFKEHLPTYKGLYWGYFNGHAEVFLTGKWQEKGWFLCDNYLPYALGGGYVISRRIVDYIAQNMDFLSSYNAEDVSMGVWTASLNAINRVHDVRFDTEWKSRGCKDNMLIRHKQTTSDMFQMYKSLAQSNGEKLCNTEELHRKTYFYSWNVLPSSCCKRN</sequence>
<keyword evidence="11 15" id="KW-0333">Golgi apparatus</keyword>
<dbReference type="AlphaFoldDB" id="A0AAJ7E8B8"/>
<dbReference type="PANTHER" id="PTHR11214">
    <property type="entry name" value="BETA-1,3-N-ACETYLGLUCOSAMINYLTRANSFERASE"/>
    <property type="match status" value="1"/>
</dbReference>
<dbReference type="CTD" id="35848"/>
<dbReference type="InterPro" id="IPR002659">
    <property type="entry name" value="Glyco_trans_31"/>
</dbReference>
<evidence type="ECO:0000256" key="4">
    <source>
        <dbReference type="ARBA" id="ARBA00005093"/>
    </source>
</evidence>
<gene>
    <name evidence="16" type="primary">LOC106117241</name>
</gene>
<evidence type="ECO:0000256" key="6">
    <source>
        <dbReference type="ARBA" id="ARBA00022676"/>
    </source>
</evidence>
<evidence type="ECO:0000256" key="12">
    <source>
        <dbReference type="ARBA" id="ARBA00023136"/>
    </source>
</evidence>
<protein>
    <recommendedName>
        <fullName evidence="15">Hexosyltransferase</fullName>
        <ecNumber evidence="15">2.4.1.-</ecNumber>
    </recommendedName>
</protein>
<organism evidence="16">
    <name type="scientific">Papilio xuthus</name>
    <name type="common">Asian swallowtail butterfly</name>
    <dbReference type="NCBI Taxonomy" id="66420"/>
    <lineage>
        <taxon>Eukaryota</taxon>
        <taxon>Metazoa</taxon>
        <taxon>Ecdysozoa</taxon>
        <taxon>Arthropoda</taxon>
        <taxon>Hexapoda</taxon>
        <taxon>Insecta</taxon>
        <taxon>Pterygota</taxon>
        <taxon>Neoptera</taxon>
        <taxon>Endopterygota</taxon>
        <taxon>Lepidoptera</taxon>
        <taxon>Glossata</taxon>
        <taxon>Ditrysia</taxon>
        <taxon>Papilionoidea</taxon>
        <taxon>Papilionidae</taxon>
        <taxon>Papilioninae</taxon>
        <taxon>Papilio</taxon>
    </lineage>
</organism>
<dbReference type="GO" id="GO:0006024">
    <property type="term" value="P:glycosaminoglycan biosynthetic process"/>
    <property type="evidence" value="ECO:0007669"/>
    <property type="project" value="UniProtKB-ARBA"/>
</dbReference>
<dbReference type="RefSeq" id="XP_013166890.1">
    <property type="nucleotide sequence ID" value="XM_013311436.1"/>
</dbReference>
<dbReference type="GO" id="GO:0047220">
    <property type="term" value="F:galactosylxylosylprotein 3-beta-galactosyltransferase activity"/>
    <property type="evidence" value="ECO:0007669"/>
    <property type="project" value="TreeGrafter"/>
</dbReference>
<dbReference type="Proteomes" id="UP000694872">
    <property type="component" value="Unplaced"/>
</dbReference>
<evidence type="ECO:0000256" key="5">
    <source>
        <dbReference type="ARBA" id="ARBA00008661"/>
    </source>
</evidence>
<evidence type="ECO:0000256" key="2">
    <source>
        <dbReference type="ARBA" id="ARBA00004323"/>
    </source>
</evidence>
<dbReference type="Gene3D" id="3.90.550.50">
    <property type="match status" value="1"/>
</dbReference>
<proteinExistence type="inferred from homology"/>
<dbReference type="EC" id="2.4.1.-" evidence="15"/>
<keyword evidence="9 15" id="KW-0735">Signal-anchor</keyword>